<reference evidence="9 10" key="1">
    <citation type="submission" date="2019-03" db="EMBL/GenBank/DDBJ databases">
        <title>Whole genome sequence of Arthrobacter sp JH1-1.</title>
        <authorList>
            <person name="Trinh H.N."/>
        </authorList>
    </citation>
    <scope>NUCLEOTIDE SEQUENCE [LARGE SCALE GENOMIC DNA]</scope>
    <source>
        <strain evidence="9 10">JH1-1</strain>
    </source>
</reference>
<dbReference type="CDD" id="cd03230">
    <property type="entry name" value="ABC_DR_subfamily_A"/>
    <property type="match status" value="1"/>
</dbReference>
<dbReference type="SMART" id="SM00382">
    <property type="entry name" value="AAA"/>
    <property type="match status" value="1"/>
</dbReference>
<keyword evidence="10" id="KW-1185">Reference proteome</keyword>
<organism evidence="9 10">
    <name type="scientific">Arthrobacter terricola</name>
    <dbReference type="NCBI Taxonomy" id="2547396"/>
    <lineage>
        <taxon>Bacteria</taxon>
        <taxon>Bacillati</taxon>
        <taxon>Actinomycetota</taxon>
        <taxon>Actinomycetes</taxon>
        <taxon>Micrococcales</taxon>
        <taxon>Micrococcaceae</taxon>
        <taxon>Arthrobacter</taxon>
    </lineage>
</organism>
<dbReference type="Gene3D" id="3.40.50.300">
    <property type="entry name" value="P-loop containing nucleotide triphosphate hydrolases"/>
    <property type="match status" value="1"/>
</dbReference>
<dbReference type="RefSeq" id="WP_133205966.1">
    <property type="nucleotide sequence ID" value="NZ_SMRU01000027.1"/>
</dbReference>
<evidence type="ECO:0000256" key="6">
    <source>
        <dbReference type="ARBA" id="ARBA00023251"/>
    </source>
</evidence>
<evidence type="ECO:0000256" key="1">
    <source>
        <dbReference type="ARBA" id="ARBA00004202"/>
    </source>
</evidence>
<dbReference type="EMBL" id="SMRU01000027">
    <property type="protein sequence ID" value="TDF91769.1"/>
    <property type="molecule type" value="Genomic_DNA"/>
</dbReference>
<keyword evidence="6" id="KW-0046">Antibiotic resistance</keyword>
<dbReference type="GO" id="GO:0005524">
    <property type="term" value="F:ATP binding"/>
    <property type="evidence" value="ECO:0007669"/>
    <property type="project" value="UniProtKB-KW"/>
</dbReference>
<dbReference type="Pfam" id="PF00005">
    <property type="entry name" value="ABC_tran"/>
    <property type="match status" value="1"/>
</dbReference>
<dbReference type="PROSITE" id="PS50893">
    <property type="entry name" value="ABC_TRANSPORTER_2"/>
    <property type="match status" value="1"/>
</dbReference>
<evidence type="ECO:0000256" key="2">
    <source>
        <dbReference type="ARBA" id="ARBA00005417"/>
    </source>
</evidence>
<dbReference type="GO" id="GO:0016887">
    <property type="term" value="F:ATP hydrolysis activity"/>
    <property type="evidence" value="ECO:0007669"/>
    <property type="project" value="InterPro"/>
</dbReference>
<evidence type="ECO:0000313" key="10">
    <source>
        <dbReference type="Proteomes" id="UP000295511"/>
    </source>
</evidence>
<evidence type="ECO:0000256" key="3">
    <source>
        <dbReference type="ARBA" id="ARBA00022448"/>
    </source>
</evidence>
<dbReference type="GO" id="GO:0046677">
    <property type="term" value="P:response to antibiotic"/>
    <property type="evidence" value="ECO:0007669"/>
    <property type="project" value="UniProtKB-KW"/>
</dbReference>
<sequence length="320" mass="34194">MTTENHVRRPAQGEPRTFAKGEASPAVWAQHLGKTYGAASAVADVSFAVDPGTIVALLGPNGAGKTTTIEMLEGHRTPSTGRAQVLGLDPSNPREFRKLRRRIGVALQVSGFESALTVRDVARRQRSYYTKGWAIEPIAEALSLTDKLDKKLGSLSVGTRHRADILFALVGAPEVVFLDEPTAGLDPVSRREALSLLRSLRDAGVTVVLTSHQLDEIQEVADTIHVLRAGEIVFSGAPQALVDVSGVKTVATFSVASDVRTLPEGAQRAGNRIEVSADDSEALIQTLRIWSEAEQVPLAGLSIHEPNLDDAYVELIGGTV</sequence>
<keyword evidence="3" id="KW-0813">Transport</keyword>
<dbReference type="InterPro" id="IPR003439">
    <property type="entry name" value="ABC_transporter-like_ATP-bd"/>
</dbReference>
<dbReference type="InterPro" id="IPR027417">
    <property type="entry name" value="P-loop_NTPase"/>
</dbReference>
<dbReference type="InterPro" id="IPR050763">
    <property type="entry name" value="ABC_transporter_ATP-binding"/>
</dbReference>
<comment type="caution">
    <text evidence="9">The sequence shown here is derived from an EMBL/GenBank/DDBJ whole genome shotgun (WGS) entry which is preliminary data.</text>
</comment>
<dbReference type="Proteomes" id="UP000295511">
    <property type="component" value="Unassembled WGS sequence"/>
</dbReference>
<feature type="region of interest" description="Disordered" evidence="7">
    <location>
        <begin position="1"/>
        <end position="23"/>
    </location>
</feature>
<evidence type="ECO:0000313" key="9">
    <source>
        <dbReference type="EMBL" id="TDF91769.1"/>
    </source>
</evidence>
<dbReference type="OrthoDB" id="9804819at2"/>
<name>A0A4R5K9S1_9MICC</name>
<evidence type="ECO:0000256" key="5">
    <source>
        <dbReference type="ARBA" id="ARBA00022840"/>
    </source>
</evidence>
<comment type="similarity">
    <text evidence="2">Belongs to the ABC transporter superfamily.</text>
</comment>
<gene>
    <name evidence="9" type="ORF">E1809_19820</name>
</gene>
<evidence type="ECO:0000256" key="7">
    <source>
        <dbReference type="SAM" id="MobiDB-lite"/>
    </source>
</evidence>
<proteinExistence type="inferred from homology"/>
<accession>A0A4R5K9S1</accession>
<keyword evidence="4" id="KW-0547">Nucleotide-binding</keyword>
<evidence type="ECO:0000256" key="4">
    <source>
        <dbReference type="ARBA" id="ARBA00022741"/>
    </source>
</evidence>
<dbReference type="SUPFAM" id="SSF52540">
    <property type="entry name" value="P-loop containing nucleoside triphosphate hydrolases"/>
    <property type="match status" value="1"/>
</dbReference>
<keyword evidence="5 9" id="KW-0067">ATP-binding</keyword>
<comment type="subcellular location">
    <subcellularLocation>
        <location evidence="1">Cell membrane</location>
        <topology evidence="1">Peripheral membrane protein</topology>
    </subcellularLocation>
</comment>
<dbReference type="PANTHER" id="PTHR42711">
    <property type="entry name" value="ABC TRANSPORTER ATP-BINDING PROTEIN"/>
    <property type="match status" value="1"/>
</dbReference>
<dbReference type="InterPro" id="IPR003593">
    <property type="entry name" value="AAA+_ATPase"/>
</dbReference>
<protein>
    <submittedName>
        <fullName evidence="9">ABC transporter ATP-binding protein</fullName>
    </submittedName>
</protein>
<dbReference type="GO" id="GO:0005886">
    <property type="term" value="C:plasma membrane"/>
    <property type="evidence" value="ECO:0007669"/>
    <property type="project" value="UniProtKB-SubCell"/>
</dbReference>
<feature type="domain" description="ABC transporter" evidence="8">
    <location>
        <begin position="27"/>
        <end position="254"/>
    </location>
</feature>
<dbReference type="AlphaFoldDB" id="A0A4R5K9S1"/>
<dbReference type="PANTHER" id="PTHR42711:SF5">
    <property type="entry name" value="ABC TRANSPORTER ATP-BINDING PROTEIN NATA"/>
    <property type="match status" value="1"/>
</dbReference>
<evidence type="ECO:0000259" key="8">
    <source>
        <dbReference type="PROSITE" id="PS50893"/>
    </source>
</evidence>